<evidence type="ECO:0000256" key="12">
    <source>
        <dbReference type="ARBA" id="ARBA00023136"/>
    </source>
</evidence>
<dbReference type="UniPathway" id="UPA00756"/>
<feature type="binding site" evidence="17">
    <location>
        <position position="703"/>
    </location>
    <ligand>
        <name>3'-phosphoadenylyl sulfate</name>
        <dbReference type="ChEBI" id="CHEBI:58339"/>
    </ligand>
</feature>
<feature type="disulfide bond" evidence="18">
    <location>
        <begin position="809"/>
        <end position="819"/>
    </location>
</feature>
<accession>B4HUV2</accession>
<dbReference type="FunFam" id="3.40.50.300:FF:000176">
    <property type="entry name" value="bifunctional heparan sulfate N-deacetylase/N-sulfotransferase 1"/>
    <property type="match status" value="1"/>
</dbReference>
<keyword evidence="7" id="KW-0812">Transmembrane</keyword>
<evidence type="ECO:0000256" key="1">
    <source>
        <dbReference type="ARBA" id="ARBA00004323"/>
    </source>
</evidence>
<dbReference type="InterPro" id="IPR021930">
    <property type="entry name" value="Heparan_SO4_deacetylase_dom"/>
</dbReference>
<dbReference type="PANTHER" id="PTHR10605:SF56">
    <property type="entry name" value="BIFUNCTIONAL HEPARAN SULFATE N-DEACETYLASE_N-SULFOTRANSFERASE"/>
    <property type="match status" value="1"/>
</dbReference>
<dbReference type="Pfam" id="PF25119">
    <property type="entry name" value="HSNSD_N"/>
    <property type="match status" value="1"/>
</dbReference>
<dbReference type="InterPro" id="IPR037359">
    <property type="entry name" value="NST/OST"/>
</dbReference>
<dbReference type="Pfam" id="PF12062">
    <property type="entry name" value="HSNSD-CE"/>
    <property type="match status" value="2"/>
</dbReference>
<dbReference type="SMR" id="B4HUV2"/>
<keyword evidence="8" id="KW-0378">Hydrolase</keyword>
<feature type="domain" description="Heparan sulphate-N-deacetylase deacetylase" evidence="20">
    <location>
        <begin position="363"/>
        <end position="495"/>
    </location>
</feature>
<evidence type="ECO:0000259" key="19">
    <source>
        <dbReference type="Pfam" id="PF00685"/>
    </source>
</evidence>
<evidence type="ECO:0000256" key="4">
    <source>
        <dbReference type="ARBA" id="ARBA00010420"/>
    </source>
</evidence>
<dbReference type="STRING" id="7238.B4HUV2"/>
<evidence type="ECO:0000256" key="5">
    <source>
        <dbReference type="ARBA" id="ARBA00012979"/>
    </source>
</evidence>
<dbReference type="Proteomes" id="UP000001292">
    <property type="component" value="Unassembled WGS sequence"/>
</dbReference>
<reference evidence="22 23" key="1">
    <citation type="journal article" date="2007" name="Nature">
        <title>Evolution of genes and genomes on the Drosophila phylogeny.</title>
        <authorList>
            <consortium name="Drosophila 12 Genomes Consortium"/>
            <person name="Clark A.G."/>
            <person name="Eisen M.B."/>
            <person name="Smith D.R."/>
            <person name="Bergman C.M."/>
            <person name="Oliver B."/>
            <person name="Markow T.A."/>
            <person name="Kaufman T.C."/>
            <person name="Kellis M."/>
            <person name="Gelbart W."/>
            <person name="Iyer V.N."/>
            <person name="Pollard D.A."/>
            <person name="Sackton T.B."/>
            <person name="Larracuente A.M."/>
            <person name="Singh N.D."/>
            <person name="Abad J.P."/>
            <person name="Abt D.N."/>
            <person name="Adryan B."/>
            <person name="Aguade M."/>
            <person name="Akashi H."/>
            <person name="Anderson W.W."/>
            <person name="Aquadro C.F."/>
            <person name="Ardell D.H."/>
            <person name="Arguello R."/>
            <person name="Artieri C.G."/>
            <person name="Barbash D.A."/>
            <person name="Barker D."/>
            <person name="Barsanti P."/>
            <person name="Batterham P."/>
            <person name="Batzoglou S."/>
            <person name="Begun D."/>
            <person name="Bhutkar A."/>
            <person name="Blanco E."/>
            <person name="Bosak S.A."/>
            <person name="Bradley R.K."/>
            <person name="Brand A.D."/>
            <person name="Brent M.R."/>
            <person name="Brooks A.N."/>
            <person name="Brown R.H."/>
            <person name="Butlin R.K."/>
            <person name="Caggese C."/>
            <person name="Calvi B.R."/>
            <person name="Bernardo de Carvalho A."/>
            <person name="Caspi A."/>
            <person name="Castrezana S."/>
            <person name="Celniker S.E."/>
            <person name="Chang J.L."/>
            <person name="Chapple C."/>
            <person name="Chatterji S."/>
            <person name="Chinwalla A."/>
            <person name="Civetta A."/>
            <person name="Clifton S.W."/>
            <person name="Comeron J.M."/>
            <person name="Costello J.C."/>
            <person name="Coyne J.A."/>
            <person name="Daub J."/>
            <person name="David R.G."/>
            <person name="Delcher A.L."/>
            <person name="Delehaunty K."/>
            <person name="Do C.B."/>
            <person name="Ebling H."/>
            <person name="Edwards K."/>
            <person name="Eickbush T."/>
            <person name="Evans J.D."/>
            <person name="Filipski A."/>
            <person name="Findeiss S."/>
            <person name="Freyhult E."/>
            <person name="Fulton L."/>
            <person name="Fulton R."/>
            <person name="Garcia A.C."/>
            <person name="Gardiner A."/>
            <person name="Garfield D.A."/>
            <person name="Garvin B.E."/>
            <person name="Gibson G."/>
            <person name="Gilbert D."/>
            <person name="Gnerre S."/>
            <person name="Godfrey J."/>
            <person name="Good R."/>
            <person name="Gotea V."/>
            <person name="Gravely B."/>
            <person name="Greenberg A.J."/>
            <person name="Griffiths-Jones S."/>
            <person name="Gross S."/>
            <person name="Guigo R."/>
            <person name="Gustafson E.A."/>
            <person name="Haerty W."/>
            <person name="Hahn M.W."/>
            <person name="Halligan D.L."/>
            <person name="Halpern A.L."/>
            <person name="Halter G.M."/>
            <person name="Han M.V."/>
            <person name="Heger A."/>
            <person name="Hillier L."/>
            <person name="Hinrichs A.S."/>
            <person name="Holmes I."/>
            <person name="Hoskins R.A."/>
            <person name="Hubisz M.J."/>
            <person name="Hultmark D."/>
            <person name="Huntley M.A."/>
            <person name="Jaffe D.B."/>
            <person name="Jagadeeshan S."/>
            <person name="Jeck W.R."/>
            <person name="Johnson J."/>
            <person name="Jones C.D."/>
            <person name="Jordan W.C."/>
            <person name="Karpen G.H."/>
            <person name="Kataoka E."/>
            <person name="Keightley P.D."/>
            <person name="Kheradpour P."/>
            <person name="Kirkness E.F."/>
            <person name="Koerich L.B."/>
            <person name="Kristiansen K."/>
            <person name="Kudrna D."/>
            <person name="Kulathinal R.J."/>
            <person name="Kumar S."/>
            <person name="Kwok R."/>
            <person name="Lander E."/>
            <person name="Langley C.H."/>
            <person name="Lapoint R."/>
            <person name="Lazzaro B.P."/>
            <person name="Lee S.J."/>
            <person name="Levesque L."/>
            <person name="Li R."/>
            <person name="Lin C.F."/>
            <person name="Lin M.F."/>
            <person name="Lindblad-Toh K."/>
            <person name="Llopart A."/>
            <person name="Long M."/>
            <person name="Low L."/>
            <person name="Lozovsky E."/>
            <person name="Lu J."/>
            <person name="Luo M."/>
            <person name="Machado C.A."/>
            <person name="Makalowski W."/>
            <person name="Marzo M."/>
            <person name="Matsuda M."/>
            <person name="Matzkin L."/>
            <person name="McAllister B."/>
            <person name="McBride C.S."/>
            <person name="McKernan B."/>
            <person name="McKernan K."/>
            <person name="Mendez-Lago M."/>
            <person name="Minx P."/>
            <person name="Mollenhauer M.U."/>
            <person name="Montooth K."/>
            <person name="Mount S.M."/>
            <person name="Mu X."/>
            <person name="Myers E."/>
            <person name="Negre B."/>
            <person name="Newfeld S."/>
            <person name="Nielsen R."/>
            <person name="Noor M.A."/>
            <person name="O'Grady P."/>
            <person name="Pachter L."/>
            <person name="Papaceit M."/>
            <person name="Parisi M.J."/>
            <person name="Parisi M."/>
            <person name="Parts L."/>
            <person name="Pedersen J.S."/>
            <person name="Pesole G."/>
            <person name="Phillippy A.M."/>
            <person name="Ponting C.P."/>
            <person name="Pop M."/>
            <person name="Porcelli D."/>
            <person name="Powell J.R."/>
            <person name="Prohaska S."/>
            <person name="Pruitt K."/>
            <person name="Puig M."/>
            <person name="Quesneville H."/>
            <person name="Ram K.R."/>
            <person name="Rand D."/>
            <person name="Rasmussen M.D."/>
            <person name="Reed L.K."/>
            <person name="Reenan R."/>
            <person name="Reily A."/>
            <person name="Remington K.A."/>
            <person name="Rieger T.T."/>
            <person name="Ritchie M.G."/>
            <person name="Robin C."/>
            <person name="Rogers Y.H."/>
            <person name="Rohde C."/>
            <person name="Rozas J."/>
            <person name="Rubenfield M.J."/>
            <person name="Ruiz A."/>
            <person name="Russo S."/>
            <person name="Salzberg S.L."/>
            <person name="Sanchez-Gracia A."/>
            <person name="Saranga D.J."/>
            <person name="Sato H."/>
            <person name="Schaeffer S.W."/>
            <person name="Schatz M.C."/>
            <person name="Schlenke T."/>
            <person name="Schwartz R."/>
            <person name="Segarra C."/>
            <person name="Singh R.S."/>
            <person name="Sirot L."/>
            <person name="Sirota M."/>
            <person name="Sisneros N.B."/>
            <person name="Smith C.D."/>
            <person name="Smith T.F."/>
            <person name="Spieth J."/>
            <person name="Stage D.E."/>
            <person name="Stark A."/>
            <person name="Stephan W."/>
            <person name="Strausberg R.L."/>
            <person name="Strempel S."/>
            <person name="Sturgill D."/>
            <person name="Sutton G."/>
            <person name="Sutton G.G."/>
            <person name="Tao W."/>
            <person name="Teichmann S."/>
            <person name="Tobari Y.N."/>
            <person name="Tomimura Y."/>
            <person name="Tsolas J.M."/>
            <person name="Valente V.L."/>
            <person name="Venter E."/>
            <person name="Venter J.C."/>
            <person name="Vicario S."/>
            <person name="Vieira F.G."/>
            <person name="Vilella A.J."/>
            <person name="Villasante A."/>
            <person name="Walenz B."/>
            <person name="Wang J."/>
            <person name="Wasserman M."/>
            <person name="Watts T."/>
            <person name="Wilson D."/>
            <person name="Wilson R.K."/>
            <person name="Wing R.A."/>
            <person name="Wolfner M.F."/>
            <person name="Wong A."/>
            <person name="Wong G.K."/>
            <person name="Wu C.I."/>
            <person name="Wu G."/>
            <person name="Yamamoto D."/>
            <person name="Yang H.P."/>
            <person name="Yang S.P."/>
            <person name="Yorke J.A."/>
            <person name="Yoshida K."/>
            <person name="Zdobnov E."/>
            <person name="Zhang P."/>
            <person name="Zhang Y."/>
            <person name="Zimin A.V."/>
            <person name="Baldwin J."/>
            <person name="Abdouelleil A."/>
            <person name="Abdulkadir J."/>
            <person name="Abebe A."/>
            <person name="Abera B."/>
            <person name="Abreu J."/>
            <person name="Acer S.C."/>
            <person name="Aftuck L."/>
            <person name="Alexander A."/>
            <person name="An P."/>
            <person name="Anderson E."/>
            <person name="Anderson S."/>
            <person name="Arachi H."/>
            <person name="Azer M."/>
            <person name="Bachantsang P."/>
            <person name="Barry A."/>
            <person name="Bayul T."/>
            <person name="Berlin A."/>
            <person name="Bessette D."/>
            <person name="Bloom T."/>
            <person name="Blye J."/>
            <person name="Boguslavskiy L."/>
            <person name="Bonnet C."/>
            <person name="Boukhgalter B."/>
            <person name="Bourzgui I."/>
            <person name="Brown A."/>
            <person name="Cahill P."/>
            <person name="Channer S."/>
            <person name="Cheshatsang Y."/>
            <person name="Chuda L."/>
            <person name="Citroen M."/>
            <person name="Collymore A."/>
            <person name="Cooke P."/>
            <person name="Costello M."/>
            <person name="D'Aco K."/>
            <person name="Daza R."/>
            <person name="De Haan G."/>
            <person name="DeGray S."/>
            <person name="DeMaso C."/>
            <person name="Dhargay N."/>
            <person name="Dooley K."/>
            <person name="Dooley E."/>
            <person name="Doricent M."/>
            <person name="Dorje P."/>
            <person name="Dorjee K."/>
            <person name="Dupes A."/>
            <person name="Elong R."/>
            <person name="Falk J."/>
            <person name="Farina A."/>
            <person name="Faro S."/>
            <person name="Ferguson D."/>
            <person name="Fisher S."/>
            <person name="Foley C.D."/>
            <person name="Franke A."/>
            <person name="Friedrich D."/>
            <person name="Gadbois L."/>
            <person name="Gearin G."/>
            <person name="Gearin C.R."/>
            <person name="Giannoukos G."/>
            <person name="Goode T."/>
            <person name="Graham J."/>
            <person name="Grandbois E."/>
            <person name="Grewal S."/>
            <person name="Gyaltsen K."/>
            <person name="Hafez N."/>
            <person name="Hagos B."/>
            <person name="Hall J."/>
            <person name="Henson C."/>
            <person name="Hollinger A."/>
            <person name="Honan T."/>
            <person name="Huard M.D."/>
            <person name="Hughes L."/>
            <person name="Hurhula B."/>
            <person name="Husby M.E."/>
            <person name="Kamat A."/>
            <person name="Kanga B."/>
            <person name="Kashin S."/>
            <person name="Khazanovich D."/>
            <person name="Kisner P."/>
            <person name="Lance K."/>
            <person name="Lara M."/>
            <person name="Lee W."/>
            <person name="Lennon N."/>
            <person name="Letendre F."/>
            <person name="LeVine R."/>
            <person name="Lipovsky A."/>
            <person name="Liu X."/>
            <person name="Liu J."/>
            <person name="Liu S."/>
            <person name="Lokyitsang T."/>
            <person name="Lokyitsang Y."/>
            <person name="Lubonja R."/>
            <person name="Lui A."/>
            <person name="MacDonald P."/>
            <person name="Magnisalis V."/>
            <person name="Maru K."/>
            <person name="Matthews C."/>
            <person name="McCusker W."/>
            <person name="McDonough S."/>
            <person name="Mehta T."/>
            <person name="Meldrim J."/>
            <person name="Meneus L."/>
            <person name="Mihai O."/>
            <person name="Mihalev A."/>
            <person name="Mihova T."/>
            <person name="Mittelman R."/>
            <person name="Mlenga V."/>
            <person name="Montmayeur A."/>
            <person name="Mulrain L."/>
            <person name="Navidi A."/>
            <person name="Naylor J."/>
            <person name="Negash T."/>
            <person name="Nguyen T."/>
            <person name="Nguyen N."/>
            <person name="Nicol R."/>
            <person name="Norbu C."/>
            <person name="Norbu N."/>
            <person name="Novod N."/>
            <person name="O'Neill B."/>
            <person name="Osman S."/>
            <person name="Markiewicz E."/>
            <person name="Oyono O.L."/>
            <person name="Patti C."/>
            <person name="Phunkhang P."/>
            <person name="Pierre F."/>
            <person name="Priest M."/>
            <person name="Raghuraman S."/>
            <person name="Rege F."/>
            <person name="Reyes R."/>
            <person name="Rise C."/>
            <person name="Rogov P."/>
            <person name="Ross K."/>
            <person name="Ryan E."/>
            <person name="Settipalli S."/>
            <person name="Shea T."/>
            <person name="Sherpa N."/>
            <person name="Shi L."/>
            <person name="Shih D."/>
            <person name="Sparrow T."/>
            <person name="Spaulding J."/>
            <person name="Stalker J."/>
            <person name="Stange-Thomann N."/>
            <person name="Stavropoulos S."/>
            <person name="Stone C."/>
            <person name="Strader C."/>
            <person name="Tesfaye S."/>
            <person name="Thomson T."/>
            <person name="Thoulutsang Y."/>
            <person name="Thoulutsang D."/>
            <person name="Topham K."/>
            <person name="Topping I."/>
            <person name="Tsamla T."/>
            <person name="Vassiliev H."/>
            <person name="Vo A."/>
            <person name="Wangchuk T."/>
            <person name="Wangdi T."/>
            <person name="Weiand M."/>
            <person name="Wilkinson J."/>
            <person name="Wilson A."/>
            <person name="Yadav S."/>
            <person name="Young G."/>
            <person name="Yu Q."/>
            <person name="Zembek L."/>
            <person name="Zhong D."/>
            <person name="Zimmer A."/>
            <person name="Zwirko Z."/>
            <person name="Jaffe D.B."/>
            <person name="Alvarez P."/>
            <person name="Brockman W."/>
            <person name="Butler J."/>
            <person name="Chin C."/>
            <person name="Gnerre S."/>
            <person name="Grabherr M."/>
            <person name="Kleber M."/>
            <person name="Mauceli E."/>
            <person name="MacCallum I."/>
        </authorList>
    </citation>
    <scope>NUCLEOTIDE SEQUENCE [LARGE SCALE GENOMIC DNA]</scope>
    <source>
        <strain evidence="23">Rob3c / Tucson 14021-0248.25</strain>
    </source>
</reference>
<dbReference type="GO" id="GO:0016787">
    <property type="term" value="F:hydrolase activity"/>
    <property type="evidence" value="ECO:0007669"/>
    <property type="project" value="UniProtKB-KW"/>
</dbReference>
<gene>
    <name evidence="22" type="primary">Dsec\GM14789</name>
    <name evidence="22" type="ORF">Dsec_GM14789</name>
</gene>
<feature type="domain" description="Sulfotransferase" evidence="19">
    <location>
        <begin position="585"/>
        <end position="844"/>
    </location>
</feature>
<feature type="binding site" evidence="17">
    <location>
        <begin position="824"/>
        <end position="828"/>
    </location>
    <ligand>
        <name>3'-phosphoadenylyl sulfate</name>
        <dbReference type="ChEBI" id="CHEBI:58339"/>
    </ligand>
</feature>
<evidence type="ECO:0000256" key="18">
    <source>
        <dbReference type="PIRSR" id="PIRSR637359-3"/>
    </source>
</evidence>
<evidence type="ECO:0000256" key="15">
    <source>
        <dbReference type="ARBA" id="ARBA00023268"/>
    </source>
</evidence>
<dbReference type="EC" id="2.8.2.8" evidence="5"/>
<dbReference type="PANTHER" id="PTHR10605">
    <property type="entry name" value="HEPARAN SULFATE SULFOTRANSFERASE"/>
    <property type="match status" value="1"/>
</dbReference>
<keyword evidence="10" id="KW-1133">Transmembrane helix</keyword>
<feature type="domain" description="Heparan sulphate-N-deacetylase deacetylase" evidence="20">
    <location>
        <begin position="320"/>
        <end position="359"/>
    </location>
</feature>
<comment type="subcellular location">
    <subcellularLocation>
        <location evidence="1">Golgi apparatus membrane</location>
        <topology evidence="1">Single-pass type II membrane protein</topology>
    </subcellularLocation>
</comment>
<dbReference type="Gene3D" id="3.40.50.300">
    <property type="entry name" value="P-loop containing nucleotide triphosphate hydrolases"/>
    <property type="match status" value="1"/>
</dbReference>
<dbReference type="AlphaFoldDB" id="B4HUV2"/>
<evidence type="ECO:0000256" key="7">
    <source>
        <dbReference type="ARBA" id="ARBA00022692"/>
    </source>
</evidence>
<dbReference type="InterPro" id="IPR056793">
    <property type="entry name" value="HSNSD_N"/>
</dbReference>
<evidence type="ECO:0000256" key="8">
    <source>
        <dbReference type="ARBA" id="ARBA00022801"/>
    </source>
</evidence>
<dbReference type="OMA" id="GLKFWLH"/>
<keyword evidence="12" id="KW-0472">Membrane</keyword>
<dbReference type="GO" id="GO:0030210">
    <property type="term" value="P:heparin proteoglycan biosynthetic process"/>
    <property type="evidence" value="ECO:0007669"/>
    <property type="project" value="UniProtKB-UniPathway"/>
</dbReference>
<dbReference type="PhylomeDB" id="B4HUV2"/>
<keyword evidence="9" id="KW-0735">Signal-anchor</keyword>
<dbReference type="HOGENOM" id="CLU_011357_2_0_1"/>
<dbReference type="SUPFAM" id="SSF52540">
    <property type="entry name" value="P-loop containing nucleoside triphosphate hydrolases"/>
    <property type="match status" value="1"/>
</dbReference>
<evidence type="ECO:0000313" key="22">
    <source>
        <dbReference type="EMBL" id="EDW50723.1"/>
    </source>
</evidence>
<evidence type="ECO:0000259" key="21">
    <source>
        <dbReference type="Pfam" id="PF25119"/>
    </source>
</evidence>
<evidence type="ECO:0000259" key="20">
    <source>
        <dbReference type="Pfam" id="PF12062"/>
    </source>
</evidence>
<protein>
    <recommendedName>
        <fullName evidence="5">[heparan sulfate]-glucosamine N-sulfotransferase</fullName>
        <ecNumber evidence="5">2.8.2.8</ecNumber>
    </recommendedName>
</protein>
<feature type="domain" description="Heparan sulfate-N-deacetylase N-terminal" evidence="21">
    <location>
        <begin position="95"/>
        <end position="310"/>
    </location>
</feature>
<feature type="active site" description="For sulfotransferase activity" evidence="16">
    <location>
        <position position="594"/>
    </location>
</feature>
<organism evidence="23">
    <name type="scientific">Drosophila sechellia</name>
    <name type="common">Fruit fly</name>
    <dbReference type="NCBI Taxonomy" id="7238"/>
    <lineage>
        <taxon>Eukaryota</taxon>
        <taxon>Metazoa</taxon>
        <taxon>Ecdysozoa</taxon>
        <taxon>Arthropoda</taxon>
        <taxon>Hexapoda</taxon>
        <taxon>Insecta</taxon>
        <taxon>Pterygota</taxon>
        <taxon>Neoptera</taxon>
        <taxon>Endopterygota</taxon>
        <taxon>Diptera</taxon>
        <taxon>Brachycera</taxon>
        <taxon>Muscomorpha</taxon>
        <taxon>Ephydroidea</taxon>
        <taxon>Drosophilidae</taxon>
        <taxon>Drosophila</taxon>
        <taxon>Sophophora</taxon>
    </lineage>
</organism>
<dbReference type="GO" id="GO:0019213">
    <property type="term" value="F:deacetylase activity"/>
    <property type="evidence" value="ECO:0007669"/>
    <property type="project" value="TreeGrafter"/>
</dbReference>
<keyword evidence="23" id="KW-1185">Reference proteome</keyword>
<evidence type="ECO:0000256" key="13">
    <source>
        <dbReference type="ARBA" id="ARBA00023157"/>
    </source>
</evidence>
<sequence length="874" mass="100301">MRCCVTAAPPYICLQVSATQNPLQQSVDKANTINERHQRFIVFFSWSGRTALHCLIQRDTHPAPIINCRMINSGGKHIRNASPAPDHRSEARLRIDPKVLVFVETTYSGLGRDIAELLVYNRIKYKIEVAGKSLPVLTNLDKGRYGVIVFENLDKYLNMDKWNRELLDKYCREYSVGIVGFVSPSEETLVGAQLRDFPLFVNTNLRLRDASLNPLSSVLRLTRAGETAWGALPGDDWAVFQHNHSTYEPVEWAQRNTQEYPADSVGQVQLPLTTVLQDRGQLDGIQRVLFGSSLRFWLHRLVFLDALSYLSHGQLSLNLERMILVDIDDIFVGEKGTTLRPDDARALIATQKKIAATVPKRSRVQLFSHMWKHQQPHLYDTLTLLMTEMHLNYAFAVDHNIPTDSGYSISPHHSGVYPAHELLYMAWKKVWNVKVTSTEEYPHLRPARLRRGFIHRNIMVLPRQTCGLFTHTMYIDRYPGGRDKLDESIQGGELFQTIVYNPINIFMTHMSNYGSDRLALYTFQSVIKFLQCWTNLKLASAPPVQLAEMYFRLHPEEVDPVWGNPCDDVRHKKIWSKTKNCDSLPKFLVIGPQKTGTTALYTFLSMHGSIASNIASPETFEEVQFFNGNNYYRGLDWYMDFFPSESLPNTSSPMPTQLGSPRFMFEKSATYFDGEAVPKRSHALLPHAKIVTILISPAKRAYSWYQHQRSHGDVIANNYSFYQVITASDSAPRALKDLRNRCLNPGKYAQHLEHWLAYYPAQQLHIIDGEQLRLNPIDVMNELQRFLKIQPLLDYSNHLRYDVKKGFYCQAVSEKRNKCLGKSKGRQYPAMDERSAKLLQRYYLNHNTALVKLLKKLGSRPIPQWLKDDLSTGT</sequence>
<dbReference type="GO" id="GO:0015012">
    <property type="term" value="P:heparan sulfate proteoglycan biosynthetic process"/>
    <property type="evidence" value="ECO:0007669"/>
    <property type="project" value="UniProtKB-UniPathway"/>
</dbReference>
<comment type="pathway">
    <text evidence="2">Glycan metabolism; heparin biosynthesis.</text>
</comment>
<dbReference type="GO" id="GO:0000139">
    <property type="term" value="C:Golgi membrane"/>
    <property type="evidence" value="ECO:0007669"/>
    <property type="project" value="UniProtKB-SubCell"/>
</dbReference>
<dbReference type="InterPro" id="IPR000863">
    <property type="entry name" value="Sulfotransferase_dom"/>
</dbReference>
<dbReference type="EMBL" id="CH480817">
    <property type="protein sequence ID" value="EDW50723.1"/>
    <property type="molecule type" value="Genomic_DNA"/>
</dbReference>
<dbReference type="UniPathway" id="UPA00862"/>
<feature type="binding site" evidence="17">
    <location>
        <position position="808"/>
    </location>
    <ligand>
        <name>3'-phosphoadenylyl sulfate</name>
        <dbReference type="ChEBI" id="CHEBI:58339"/>
    </ligand>
</feature>
<dbReference type="Pfam" id="PF00685">
    <property type="entry name" value="Sulfotransfer_1"/>
    <property type="match status" value="1"/>
</dbReference>
<evidence type="ECO:0000256" key="17">
    <source>
        <dbReference type="PIRSR" id="PIRSR637359-2"/>
    </source>
</evidence>
<evidence type="ECO:0000256" key="11">
    <source>
        <dbReference type="ARBA" id="ARBA00023034"/>
    </source>
</evidence>
<proteinExistence type="inferred from homology"/>
<evidence type="ECO:0000256" key="16">
    <source>
        <dbReference type="PIRSR" id="PIRSR637359-1"/>
    </source>
</evidence>
<evidence type="ECO:0000256" key="9">
    <source>
        <dbReference type="ARBA" id="ARBA00022968"/>
    </source>
</evidence>
<comment type="pathway">
    <text evidence="3">Glycan metabolism; heparan sulfate biosynthesis.</text>
</comment>
<evidence type="ECO:0000256" key="6">
    <source>
        <dbReference type="ARBA" id="ARBA00022679"/>
    </source>
</evidence>
<evidence type="ECO:0000256" key="10">
    <source>
        <dbReference type="ARBA" id="ARBA00022989"/>
    </source>
</evidence>
<keyword evidence="6" id="KW-0808">Transferase</keyword>
<keyword evidence="11" id="KW-0333">Golgi apparatus</keyword>
<keyword evidence="14" id="KW-0325">Glycoprotein</keyword>
<keyword evidence="13 18" id="KW-1015">Disulfide bond</keyword>
<evidence type="ECO:0000256" key="3">
    <source>
        <dbReference type="ARBA" id="ARBA00005093"/>
    </source>
</evidence>
<name>B4HUV2_DROSE</name>
<keyword evidence="15" id="KW-0511">Multifunctional enzyme</keyword>
<dbReference type="InterPro" id="IPR027417">
    <property type="entry name" value="P-loop_NTPase"/>
</dbReference>
<evidence type="ECO:0000313" key="23">
    <source>
        <dbReference type="Proteomes" id="UP000001292"/>
    </source>
</evidence>
<comment type="similarity">
    <text evidence="4">Belongs to the sulfotransferase 1 family. NDST subfamily.</text>
</comment>
<dbReference type="GO" id="GO:0015016">
    <property type="term" value="F:heparan sulfate N-sulfotransferase activity"/>
    <property type="evidence" value="ECO:0007669"/>
    <property type="project" value="UniProtKB-EC"/>
</dbReference>
<evidence type="ECO:0000256" key="14">
    <source>
        <dbReference type="ARBA" id="ARBA00023180"/>
    </source>
</evidence>
<evidence type="ECO:0000256" key="2">
    <source>
        <dbReference type="ARBA" id="ARBA00004841"/>
    </source>
</evidence>